<dbReference type="PANTHER" id="PTHR47961">
    <property type="entry name" value="DNA POLYMERASE THETA, PUTATIVE (AFU_ORTHOLOGUE AFUA_1G05260)-RELATED"/>
    <property type="match status" value="1"/>
</dbReference>
<dbReference type="InterPro" id="IPR050474">
    <property type="entry name" value="Hel308_SKI2-like"/>
</dbReference>
<dbReference type="SUPFAM" id="SSF52540">
    <property type="entry name" value="P-loop containing nucleoside triphosphate hydrolases"/>
    <property type="match status" value="1"/>
</dbReference>
<feature type="non-terminal residue" evidence="5">
    <location>
        <position position="1"/>
    </location>
</feature>
<dbReference type="EMBL" id="KK106242">
    <property type="protein sequence ID" value="KIY91830.1"/>
    <property type="molecule type" value="Genomic_DNA"/>
</dbReference>
<dbReference type="STRING" id="145388.A0A0D2M8Q1"/>
<evidence type="ECO:0008006" key="7">
    <source>
        <dbReference type="Google" id="ProtNLM"/>
    </source>
</evidence>
<evidence type="ECO:0000256" key="4">
    <source>
        <dbReference type="ARBA" id="ARBA00022840"/>
    </source>
</evidence>
<proteinExistence type="predicted"/>
<dbReference type="GeneID" id="25733863"/>
<dbReference type="KEGG" id="mng:MNEG_16133"/>
<dbReference type="AlphaFoldDB" id="A0A0D2M8Q1"/>
<name>A0A0D2M8Q1_9CHLO</name>
<dbReference type="GO" id="GO:0004386">
    <property type="term" value="F:helicase activity"/>
    <property type="evidence" value="ECO:0007669"/>
    <property type="project" value="UniProtKB-KW"/>
</dbReference>
<reference evidence="5 6" key="1">
    <citation type="journal article" date="2013" name="BMC Genomics">
        <title>Reconstruction of the lipid metabolism for the microalga Monoraphidium neglectum from its genome sequence reveals characteristics suitable for biofuel production.</title>
        <authorList>
            <person name="Bogen C."/>
            <person name="Al-Dilaimi A."/>
            <person name="Albersmeier A."/>
            <person name="Wichmann J."/>
            <person name="Grundmann M."/>
            <person name="Rupp O."/>
            <person name="Lauersen K.J."/>
            <person name="Blifernez-Klassen O."/>
            <person name="Kalinowski J."/>
            <person name="Goesmann A."/>
            <person name="Mussgnug J.H."/>
            <person name="Kruse O."/>
        </authorList>
    </citation>
    <scope>NUCLEOTIDE SEQUENCE [LARGE SCALE GENOMIC DNA]</scope>
    <source>
        <strain evidence="5 6">SAG 48.87</strain>
    </source>
</reference>
<dbReference type="Gene3D" id="3.40.50.300">
    <property type="entry name" value="P-loop containing nucleotide triphosphate hydrolases"/>
    <property type="match status" value="2"/>
</dbReference>
<dbReference type="PANTHER" id="PTHR47961:SF13">
    <property type="entry name" value="ACTIVATING SIGNAL COINTEGRATOR 1 COMPLEX SUBUNIT 3"/>
    <property type="match status" value="1"/>
</dbReference>
<accession>A0A0D2M8Q1</accession>
<keyword evidence="1" id="KW-0547">Nucleotide-binding</keyword>
<keyword evidence="4" id="KW-0067">ATP-binding</keyword>
<protein>
    <recommendedName>
        <fullName evidence="7">Helicase C-terminal domain-containing protein</fullName>
    </recommendedName>
</protein>
<keyword evidence="3" id="KW-0347">Helicase</keyword>
<dbReference type="GO" id="GO:0016787">
    <property type="term" value="F:hydrolase activity"/>
    <property type="evidence" value="ECO:0007669"/>
    <property type="project" value="UniProtKB-KW"/>
</dbReference>
<dbReference type="InterPro" id="IPR027417">
    <property type="entry name" value="P-loop_NTPase"/>
</dbReference>
<dbReference type="OrthoDB" id="5575at2759"/>
<evidence type="ECO:0000256" key="1">
    <source>
        <dbReference type="ARBA" id="ARBA00022741"/>
    </source>
</evidence>
<dbReference type="Proteomes" id="UP000054498">
    <property type="component" value="Unassembled WGS sequence"/>
</dbReference>
<evidence type="ECO:0000256" key="3">
    <source>
        <dbReference type="ARBA" id="ARBA00022806"/>
    </source>
</evidence>
<sequence length="207" mass="22520">VEASQSMIRVVGLSATLPNYKDVGAFLRVAPSGLFHFGPEFRRVAPVPLAMEFLGVSVTNMAARTNLMNEICYNKVVDALKRGKQVMVFVHSRKETGKTGRVLAEMAAKHGEEALFLGDDHPQYGMALKEVRKSRNRELAELFDSGMGLHHAGMLRGDRSLTERLFSDGIIKVLCCTATLAWGVNLPAHTVVIKGTQSAPPEKNSGG</sequence>
<evidence type="ECO:0000313" key="6">
    <source>
        <dbReference type="Proteomes" id="UP000054498"/>
    </source>
</evidence>
<organism evidence="5 6">
    <name type="scientific">Monoraphidium neglectum</name>
    <dbReference type="NCBI Taxonomy" id="145388"/>
    <lineage>
        <taxon>Eukaryota</taxon>
        <taxon>Viridiplantae</taxon>
        <taxon>Chlorophyta</taxon>
        <taxon>core chlorophytes</taxon>
        <taxon>Chlorophyceae</taxon>
        <taxon>CS clade</taxon>
        <taxon>Sphaeropleales</taxon>
        <taxon>Selenastraceae</taxon>
        <taxon>Monoraphidium</taxon>
    </lineage>
</organism>
<evidence type="ECO:0000313" key="5">
    <source>
        <dbReference type="EMBL" id="KIY91830.1"/>
    </source>
</evidence>
<keyword evidence="2" id="KW-0378">Hydrolase</keyword>
<dbReference type="GO" id="GO:0005524">
    <property type="term" value="F:ATP binding"/>
    <property type="evidence" value="ECO:0007669"/>
    <property type="project" value="UniProtKB-KW"/>
</dbReference>
<keyword evidence="6" id="KW-1185">Reference proteome</keyword>
<gene>
    <name evidence="5" type="ORF">MNEG_16133</name>
</gene>
<evidence type="ECO:0000256" key="2">
    <source>
        <dbReference type="ARBA" id="ARBA00022801"/>
    </source>
</evidence>
<dbReference type="RefSeq" id="XP_013890850.1">
    <property type="nucleotide sequence ID" value="XM_014035396.1"/>
</dbReference>